<dbReference type="NCBIfam" id="NF001808">
    <property type="entry name" value="PRK00522.1"/>
    <property type="match status" value="1"/>
</dbReference>
<keyword evidence="3 6" id="KW-0560">Oxidoreductase</keyword>
<dbReference type="SUPFAM" id="SSF52833">
    <property type="entry name" value="Thioredoxin-like"/>
    <property type="match status" value="1"/>
</dbReference>
<dbReference type="EC" id="1.11.1.24" evidence="6"/>
<evidence type="ECO:0000256" key="3">
    <source>
        <dbReference type="ARBA" id="ARBA00023002"/>
    </source>
</evidence>
<feature type="disulfide bond" description="Redox-active" evidence="6">
    <location>
        <begin position="60"/>
        <end position="94"/>
    </location>
</feature>
<name>A0A0H5DMY5_9BACT</name>
<evidence type="ECO:0000256" key="5">
    <source>
        <dbReference type="ARBA" id="ARBA00023284"/>
    </source>
</evidence>
<comment type="miscellaneous">
    <text evidence="6">The active site is a conserved redox-active cysteine residue, the peroxidatic cysteine (C(P)), which makes the nucleophilic attack on the peroxide substrate. The peroxide oxidizes the C(P)-SH to cysteine sulfenic acid (C(P)-SOH), which then reacts with another cysteine residue, the resolving cysteine (C(R)), to form a disulfide bridge. The disulfide is subsequently reduced by an appropriate electron donor to complete the catalytic cycle. In this atypical 2-Cys peroxiredoxin, C(R) is present in the same subunit to form an intramolecular disulfide. The disulfide is subsequently reduced by thioredoxin.</text>
</comment>
<dbReference type="RefSeq" id="WP_098037231.1">
    <property type="nucleotide sequence ID" value="NZ_CWGJ01000001.1"/>
</dbReference>
<feature type="active site" description="Cysteine sulfenic acid (-SOH) intermediate" evidence="6">
    <location>
        <position position="60"/>
    </location>
</feature>
<comment type="subunit">
    <text evidence="6">Homodimer.</text>
</comment>
<dbReference type="HAMAP" id="MF_00269">
    <property type="entry name" value="Tpx"/>
    <property type="match status" value="1"/>
</dbReference>
<dbReference type="InterPro" id="IPR013766">
    <property type="entry name" value="Thioredoxin_domain"/>
</dbReference>
<gene>
    <name evidence="8" type="primary">tpx1</name>
    <name evidence="6" type="synonym">tpx</name>
    <name evidence="8" type="ORF">ELAC_0008</name>
</gene>
<dbReference type="Gene3D" id="3.40.30.10">
    <property type="entry name" value="Glutaredoxin"/>
    <property type="match status" value="1"/>
</dbReference>
<dbReference type="PANTHER" id="PTHR43110:SF1">
    <property type="entry name" value="THIOL PEROXIDASE"/>
    <property type="match status" value="1"/>
</dbReference>
<dbReference type="InterPro" id="IPR002065">
    <property type="entry name" value="TPX"/>
</dbReference>
<keyword evidence="2 6" id="KW-0049">Antioxidant</keyword>
<keyword evidence="1 6" id="KW-0575">Peroxidase</keyword>
<dbReference type="PROSITE" id="PS51352">
    <property type="entry name" value="THIOREDOXIN_2"/>
    <property type="match status" value="1"/>
</dbReference>
<evidence type="ECO:0000256" key="2">
    <source>
        <dbReference type="ARBA" id="ARBA00022862"/>
    </source>
</evidence>
<comment type="catalytic activity">
    <reaction evidence="6">
        <text>a hydroperoxide + [thioredoxin]-dithiol = an alcohol + [thioredoxin]-disulfide + H2O</text>
        <dbReference type="Rhea" id="RHEA:62620"/>
        <dbReference type="Rhea" id="RHEA-COMP:10698"/>
        <dbReference type="Rhea" id="RHEA-COMP:10700"/>
        <dbReference type="ChEBI" id="CHEBI:15377"/>
        <dbReference type="ChEBI" id="CHEBI:29950"/>
        <dbReference type="ChEBI" id="CHEBI:30879"/>
        <dbReference type="ChEBI" id="CHEBI:35924"/>
        <dbReference type="ChEBI" id="CHEBI:50058"/>
        <dbReference type="EC" id="1.11.1.24"/>
    </reaction>
</comment>
<keyword evidence="5 6" id="KW-0676">Redox-active center</keyword>
<feature type="domain" description="Thioredoxin" evidence="7">
    <location>
        <begin position="18"/>
        <end position="166"/>
    </location>
</feature>
<sequence>MTTVNFKGQPVKTIGKLPEVGSKAPDFTLVAQDLSEINLGSFGSKKKIINIVPSLDTGVCATSAKKFQEAVRREPDAVLISVSMDLPFAQSRFCKSESVDQKQVLSCFRSTFPKDYGVQLIEGPLKGLCSRAVVVLDHDNKVIYVQQVPEITQEPDYDSVMKSITK</sequence>
<keyword evidence="4 6" id="KW-1015">Disulfide bond</keyword>
<dbReference type="Pfam" id="PF08534">
    <property type="entry name" value="Redoxin"/>
    <property type="match status" value="1"/>
</dbReference>
<dbReference type="PROSITE" id="PS01265">
    <property type="entry name" value="TPX"/>
    <property type="match status" value="1"/>
</dbReference>
<evidence type="ECO:0000313" key="9">
    <source>
        <dbReference type="Proteomes" id="UP000220251"/>
    </source>
</evidence>
<evidence type="ECO:0000256" key="6">
    <source>
        <dbReference type="HAMAP-Rule" id="MF_00269"/>
    </source>
</evidence>
<evidence type="ECO:0000256" key="1">
    <source>
        <dbReference type="ARBA" id="ARBA00022559"/>
    </source>
</evidence>
<protein>
    <recommendedName>
        <fullName evidence="6">Thiol peroxidase</fullName>
        <shortName evidence="6">Tpx</shortName>
        <ecNumber evidence="6">1.11.1.24</ecNumber>
    </recommendedName>
    <alternativeName>
        <fullName evidence="6">Peroxiredoxin tpx</fullName>
        <shortName evidence="6">Prx</shortName>
    </alternativeName>
    <alternativeName>
        <fullName evidence="6">Thioredoxin peroxidase</fullName>
    </alternativeName>
    <alternativeName>
        <fullName evidence="6">Thioredoxin-dependent peroxiredoxin</fullName>
    </alternativeName>
</protein>
<dbReference type="OrthoDB" id="9781543at2"/>
<dbReference type="Proteomes" id="UP000220251">
    <property type="component" value="Unassembled WGS sequence"/>
</dbReference>
<evidence type="ECO:0000313" key="8">
    <source>
        <dbReference type="EMBL" id="CRX37372.1"/>
    </source>
</evidence>
<accession>A0A0H5DMY5</accession>
<organism evidence="8 9">
    <name type="scientific">Estrella lausannensis</name>
    <dbReference type="NCBI Taxonomy" id="483423"/>
    <lineage>
        <taxon>Bacteria</taxon>
        <taxon>Pseudomonadati</taxon>
        <taxon>Chlamydiota</taxon>
        <taxon>Chlamydiia</taxon>
        <taxon>Parachlamydiales</taxon>
        <taxon>Candidatus Criblamydiaceae</taxon>
        <taxon>Estrella</taxon>
    </lineage>
</organism>
<dbReference type="EMBL" id="CWGJ01000001">
    <property type="protein sequence ID" value="CRX37372.1"/>
    <property type="molecule type" value="Genomic_DNA"/>
</dbReference>
<keyword evidence="9" id="KW-1185">Reference proteome</keyword>
<evidence type="ECO:0000256" key="4">
    <source>
        <dbReference type="ARBA" id="ARBA00023157"/>
    </source>
</evidence>
<dbReference type="AlphaFoldDB" id="A0A0H5DMY5"/>
<dbReference type="PANTHER" id="PTHR43110">
    <property type="entry name" value="THIOL PEROXIDASE"/>
    <property type="match status" value="1"/>
</dbReference>
<dbReference type="InterPro" id="IPR050455">
    <property type="entry name" value="Tpx_Peroxidase_subfamily"/>
</dbReference>
<proteinExistence type="inferred from homology"/>
<dbReference type="InterPro" id="IPR013740">
    <property type="entry name" value="Redoxin"/>
</dbReference>
<dbReference type="GO" id="GO:0008379">
    <property type="term" value="F:thioredoxin peroxidase activity"/>
    <property type="evidence" value="ECO:0007669"/>
    <property type="project" value="UniProtKB-UniRule"/>
</dbReference>
<reference evidence="9" key="1">
    <citation type="submission" date="2015-06" db="EMBL/GenBank/DDBJ databases">
        <authorList>
            <person name="Bertelli C."/>
        </authorList>
    </citation>
    <scope>NUCLEOTIDE SEQUENCE [LARGE SCALE GENOMIC DNA]</scope>
    <source>
        <strain evidence="9">CRIB-30</strain>
    </source>
</reference>
<comment type="function">
    <text evidence="6">Thiol-specific peroxidase that catalyzes the reduction of hydrogen peroxide and organic hydroperoxides to water and alcohols, respectively. Plays a role in cell protection against oxidative stress by detoxifying peroxides.</text>
</comment>
<evidence type="ECO:0000259" key="7">
    <source>
        <dbReference type="PROSITE" id="PS51352"/>
    </source>
</evidence>
<dbReference type="InterPro" id="IPR018219">
    <property type="entry name" value="Tpx_CS"/>
</dbReference>
<comment type="similarity">
    <text evidence="6">Belongs to the peroxiredoxin family. Tpx subfamily.</text>
</comment>
<dbReference type="InterPro" id="IPR036249">
    <property type="entry name" value="Thioredoxin-like_sf"/>
</dbReference>
<dbReference type="CDD" id="cd03014">
    <property type="entry name" value="PRX_Atyp2cys"/>
    <property type="match status" value="1"/>
</dbReference>